<evidence type="ECO:0000313" key="2">
    <source>
        <dbReference type="Proteomes" id="UP000199301"/>
    </source>
</evidence>
<evidence type="ECO:0000313" key="1">
    <source>
        <dbReference type="EMBL" id="SDQ21254.1"/>
    </source>
</evidence>
<accession>A0A1H0Z1J8</accession>
<sequence>MVELAARVILTETEHGTVLLDEHTGRYWMTNATGRTVLRSFAAGGTVLDAAAALCAAHTGVTMDDAERDAAALLEQLRRSGLVLP</sequence>
<dbReference type="Pfam" id="PF05402">
    <property type="entry name" value="PqqD"/>
    <property type="match status" value="1"/>
</dbReference>
<dbReference type="Proteomes" id="UP000199301">
    <property type="component" value="Unassembled WGS sequence"/>
</dbReference>
<dbReference type="RefSeq" id="WP_092522614.1">
    <property type="nucleotide sequence ID" value="NZ_FNKO01000001.1"/>
</dbReference>
<dbReference type="InterPro" id="IPR008792">
    <property type="entry name" value="PQQD"/>
</dbReference>
<gene>
    <name evidence="1" type="ORF">SAMN04489718_0788</name>
</gene>
<proteinExistence type="predicted"/>
<organism evidence="1 2">
    <name type="scientific">Actinopolyspora saharensis</name>
    <dbReference type="NCBI Taxonomy" id="995062"/>
    <lineage>
        <taxon>Bacteria</taxon>
        <taxon>Bacillati</taxon>
        <taxon>Actinomycetota</taxon>
        <taxon>Actinomycetes</taxon>
        <taxon>Actinopolysporales</taxon>
        <taxon>Actinopolysporaceae</taxon>
        <taxon>Actinopolyspora</taxon>
    </lineage>
</organism>
<dbReference type="STRING" id="995062.SAMN04489718_0788"/>
<dbReference type="OrthoDB" id="5195143at2"/>
<reference evidence="2" key="1">
    <citation type="submission" date="2016-10" db="EMBL/GenBank/DDBJ databases">
        <authorList>
            <person name="Varghese N."/>
            <person name="Submissions S."/>
        </authorList>
    </citation>
    <scope>NUCLEOTIDE SEQUENCE [LARGE SCALE GENOMIC DNA]</scope>
    <source>
        <strain evidence="2">DSM 45459</strain>
    </source>
</reference>
<dbReference type="AlphaFoldDB" id="A0A1H0Z1J8"/>
<protein>
    <submittedName>
        <fullName evidence="1">Coenzyme PQQ synthesis protein D (PqqD)</fullName>
    </submittedName>
</protein>
<dbReference type="InterPro" id="IPR041881">
    <property type="entry name" value="PqqD_sf"/>
</dbReference>
<dbReference type="NCBIfam" id="NF033530">
    <property type="entry name" value="lasso_PqqD_Strm"/>
    <property type="match status" value="1"/>
</dbReference>
<keyword evidence="2" id="KW-1185">Reference proteome</keyword>
<dbReference type="EMBL" id="FNKO01000001">
    <property type="protein sequence ID" value="SDQ21254.1"/>
    <property type="molecule type" value="Genomic_DNA"/>
</dbReference>
<dbReference type="Gene3D" id="1.10.10.1150">
    <property type="entry name" value="Coenzyme PQQ synthesis protein D (PqqD)"/>
    <property type="match status" value="1"/>
</dbReference>
<name>A0A1H0Z1J8_9ACTN</name>